<name>A0A0V0QL65_PSEPJ</name>
<dbReference type="Pfam" id="PF00005">
    <property type="entry name" value="ABC_tran"/>
    <property type="match status" value="1"/>
</dbReference>
<dbReference type="GO" id="GO:0005886">
    <property type="term" value="C:plasma membrane"/>
    <property type="evidence" value="ECO:0007669"/>
    <property type="project" value="UniProtKB-SubCell"/>
</dbReference>
<dbReference type="InterPro" id="IPR003593">
    <property type="entry name" value="AAA+_ATPase"/>
</dbReference>
<keyword evidence="10" id="KW-0325">Glycoprotein</keyword>
<keyword evidence="7" id="KW-0067">ATP-binding</keyword>
<feature type="domain" description="ABC transmembrane type-1" evidence="14">
    <location>
        <begin position="413"/>
        <end position="651"/>
    </location>
</feature>
<feature type="region of interest" description="Disordered" evidence="11">
    <location>
        <begin position="194"/>
        <end position="214"/>
    </location>
</feature>
<feature type="compositionally biased region" description="Basic and acidic residues" evidence="11">
    <location>
        <begin position="40"/>
        <end position="54"/>
    </location>
</feature>
<evidence type="ECO:0000256" key="9">
    <source>
        <dbReference type="ARBA" id="ARBA00023136"/>
    </source>
</evidence>
<evidence type="ECO:0000256" key="7">
    <source>
        <dbReference type="ARBA" id="ARBA00022840"/>
    </source>
</evidence>
<dbReference type="FunFam" id="3.40.50.300:FF:002145">
    <property type="entry name" value="ABC transporter (MsbA subfamily)"/>
    <property type="match status" value="1"/>
</dbReference>
<reference evidence="15 16" key="1">
    <citation type="journal article" date="2015" name="Sci. Rep.">
        <title>Genome of the facultative scuticociliatosis pathogen Pseudocohnilembus persalinus provides insight into its virulence through horizontal gene transfer.</title>
        <authorList>
            <person name="Xiong J."/>
            <person name="Wang G."/>
            <person name="Cheng J."/>
            <person name="Tian M."/>
            <person name="Pan X."/>
            <person name="Warren A."/>
            <person name="Jiang C."/>
            <person name="Yuan D."/>
            <person name="Miao W."/>
        </authorList>
    </citation>
    <scope>NUCLEOTIDE SEQUENCE [LARGE SCALE GENOMIC DNA]</scope>
    <source>
        <strain evidence="15">36N120E</strain>
    </source>
</reference>
<dbReference type="GO" id="GO:0140359">
    <property type="term" value="F:ABC-type transporter activity"/>
    <property type="evidence" value="ECO:0007669"/>
    <property type="project" value="InterPro"/>
</dbReference>
<dbReference type="OrthoDB" id="6500128at2759"/>
<gene>
    <name evidence="15" type="ORF">PPERSA_02226</name>
</gene>
<feature type="transmembrane region" description="Helical" evidence="12">
    <location>
        <begin position="596"/>
        <end position="617"/>
    </location>
</feature>
<dbReference type="Gene3D" id="3.40.50.300">
    <property type="entry name" value="P-loop containing nucleotide triphosphate hydrolases"/>
    <property type="match status" value="1"/>
</dbReference>
<protein>
    <submittedName>
        <fullName evidence="15">p-loop containing nucleoside triphosphate hydrolase</fullName>
    </submittedName>
</protein>
<dbReference type="Proteomes" id="UP000054937">
    <property type="component" value="Unassembled WGS sequence"/>
</dbReference>
<dbReference type="SUPFAM" id="SSF52540">
    <property type="entry name" value="P-loop containing nucleoside triphosphate hydrolases"/>
    <property type="match status" value="1"/>
</dbReference>
<comment type="caution">
    <text evidence="15">The sequence shown here is derived from an EMBL/GenBank/DDBJ whole genome shotgun (WGS) entry which is preliminary data.</text>
</comment>
<sequence length="978" mass="113485">MSNRIFKSQIKNYSQEKKFDQKRFMSLFTGKLNSQGEMELPEKGNEKEKEKEQEKIDEELEKIDEEQQEIDEQVQNYIKEAEKNQKYMDLQEDQKQMEDLIKEIEKIEEEEQEELKRMEKLENETQKSLEENDEEEESSDSQENELYDGSDTLNDSFDSKTTNQITENSGNIQNQQKKGDLAVGSKIMMKLIDDQQNQNNNNKRENSVIVNGNNRKDMELIQQQQQKISKSEQNLDNIQNSSGLNSGNQVKISRFGEQGQVNGRRGSVIKKMGRRGSVLVINNGKIVSDAEELRNLKNLRVSVKGKFSEEIQQNLQSYLGNQRDLRSILESKSQKIQQKDDKQIQKQIEESEFMNPNWSIYKTYLKACGIIKAFLILILFFGSEILAVFITRSYGFFKEQEQSDSKEKSKVTLIVYLIFGNFVCNILKSIFLTYTTRAGSTKLHNNMIQRVMMSKINFFFNNSIGNIMTRFSNDVNVCDGQLTKTLYEILELSIKFLLYTISVGTTNYYILIAGFFASFLFYFIFSFSSRGVKQMGSMELIHSAPINTIFGETLENSLTIRNYNIRNLFENKARYFIDALSRTSIVSWDCNRFLQFYGDFVALLFSISGIILLVALANDNNNGVMSSSIEMLLAITDNIQYIFRYQISLNLEMTSVARIRSFLDIPIEGRLFQLNDTNLLKNGWPQEGKIELKNVWFRISNEQDYKLKGMSFKIEPGEKVAILGKSGGGKSTLFYLIQRLFEVDSSKDSQILIDDLDISEVGLNLLRKSIMYIPQFPNLMEIPLRKNLDPFNIYTDAQIWEALSQFNLDKFVQKLPDQLEEYLNDHEISAGKRQLIFFAKAYLYKTQIILFDEPSANFDIDTEQFLKTKINQSFKGVTIITIAHRLLTIADYDKVIILGKGKVMDIGCPYQLLVKNEKDSYITNRDGNFSKLVRKDGILFATDFFKKAKFHYLQRKKMKVLKEKERLLEEQKNKKKLD</sequence>
<dbReference type="GO" id="GO:0016887">
    <property type="term" value="F:ATP hydrolysis activity"/>
    <property type="evidence" value="ECO:0007669"/>
    <property type="project" value="InterPro"/>
</dbReference>
<dbReference type="SMART" id="SM00382">
    <property type="entry name" value="AAA"/>
    <property type="match status" value="1"/>
</dbReference>
<evidence type="ECO:0000256" key="11">
    <source>
        <dbReference type="SAM" id="MobiDB-lite"/>
    </source>
</evidence>
<dbReference type="CDD" id="cd18580">
    <property type="entry name" value="ABC_6TM_ABCC_D2"/>
    <property type="match status" value="1"/>
</dbReference>
<dbReference type="PROSITE" id="PS50929">
    <property type="entry name" value="ABC_TM1F"/>
    <property type="match status" value="1"/>
</dbReference>
<dbReference type="Gene3D" id="1.20.1560.10">
    <property type="entry name" value="ABC transporter type 1, transmembrane domain"/>
    <property type="match status" value="1"/>
</dbReference>
<dbReference type="Pfam" id="PF00664">
    <property type="entry name" value="ABC_membrane"/>
    <property type="match status" value="1"/>
</dbReference>
<evidence type="ECO:0000256" key="3">
    <source>
        <dbReference type="ARBA" id="ARBA00022448"/>
    </source>
</evidence>
<feature type="domain" description="ABC transporter" evidence="13">
    <location>
        <begin position="690"/>
        <end position="925"/>
    </location>
</feature>
<feature type="compositionally biased region" description="Polar residues" evidence="11">
    <location>
        <begin position="151"/>
        <end position="176"/>
    </location>
</feature>
<evidence type="ECO:0000313" key="15">
    <source>
        <dbReference type="EMBL" id="KRX02736.1"/>
    </source>
</evidence>
<evidence type="ECO:0000256" key="2">
    <source>
        <dbReference type="ARBA" id="ARBA00009726"/>
    </source>
</evidence>
<dbReference type="InParanoid" id="A0A0V0QL65"/>
<evidence type="ECO:0000259" key="13">
    <source>
        <dbReference type="PROSITE" id="PS50893"/>
    </source>
</evidence>
<feature type="transmembrane region" description="Helical" evidence="12">
    <location>
        <begin position="411"/>
        <end position="434"/>
    </location>
</feature>
<feature type="transmembrane region" description="Helical" evidence="12">
    <location>
        <begin position="369"/>
        <end position="390"/>
    </location>
</feature>
<dbReference type="InterPro" id="IPR003439">
    <property type="entry name" value="ABC_transporter-like_ATP-bd"/>
</dbReference>
<keyword evidence="16" id="KW-1185">Reference proteome</keyword>
<proteinExistence type="inferred from homology"/>
<dbReference type="GO" id="GO:0005524">
    <property type="term" value="F:ATP binding"/>
    <property type="evidence" value="ECO:0007669"/>
    <property type="project" value="UniProtKB-KW"/>
</dbReference>
<accession>A0A0V0QL65</accession>
<evidence type="ECO:0000256" key="12">
    <source>
        <dbReference type="SAM" id="Phobius"/>
    </source>
</evidence>
<evidence type="ECO:0000256" key="1">
    <source>
        <dbReference type="ARBA" id="ARBA00004651"/>
    </source>
</evidence>
<keyword evidence="4" id="KW-1003">Cell membrane</keyword>
<keyword evidence="6" id="KW-0547">Nucleotide-binding</keyword>
<keyword evidence="5 12" id="KW-0812">Transmembrane</keyword>
<dbReference type="EMBL" id="LDAU01000152">
    <property type="protein sequence ID" value="KRX02736.1"/>
    <property type="molecule type" value="Genomic_DNA"/>
</dbReference>
<dbReference type="InterPro" id="IPR027417">
    <property type="entry name" value="P-loop_NTPase"/>
</dbReference>
<feature type="transmembrane region" description="Helical" evidence="12">
    <location>
        <begin position="508"/>
        <end position="528"/>
    </location>
</feature>
<keyword evidence="3" id="KW-0813">Transport</keyword>
<dbReference type="InterPro" id="IPR036640">
    <property type="entry name" value="ABC1_TM_sf"/>
</dbReference>
<evidence type="ECO:0000256" key="10">
    <source>
        <dbReference type="ARBA" id="ARBA00023180"/>
    </source>
</evidence>
<dbReference type="InterPro" id="IPR011527">
    <property type="entry name" value="ABC1_TM_dom"/>
</dbReference>
<keyword evidence="15" id="KW-0378">Hydrolase</keyword>
<dbReference type="SUPFAM" id="SSF90123">
    <property type="entry name" value="ABC transporter transmembrane region"/>
    <property type="match status" value="1"/>
</dbReference>
<feature type="region of interest" description="Disordered" evidence="11">
    <location>
        <begin position="30"/>
        <end position="55"/>
    </location>
</feature>
<dbReference type="PROSITE" id="PS50893">
    <property type="entry name" value="ABC_TRANSPORTER_2"/>
    <property type="match status" value="1"/>
</dbReference>
<feature type="region of interest" description="Disordered" evidence="11">
    <location>
        <begin position="112"/>
        <end position="178"/>
    </location>
</feature>
<dbReference type="PANTHER" id="PTHR24223:SF456">
    <property type="entry name" value="MULTIDRUG RESISTANCE-ASSOCIATED PROTEIN LETHAL(2)03659"/>
    <property type="match status" value="1"/>
</dbReference>
<evidence type="ECO:0000256" key="8">
    <source>
        <dbReference type="ARBA" id="ARBA00022989"/>
    </source>
</evidence>
<feature type="compositionally biased region" description="Basic and acidic residues" evidence="11">
    <location>
        <begin position="114"/>
        <end position="130"/>
    </location>
</feature>
<dbReference type="OMA" id="WFRISNE"/>
<dbReference type="PANTHER" id="PTHR24223">
    <property type="entry name" value="ATP-BINDING CASSETTE SUB-FAMILY C"/>
    <property type="match status" value="1"/>
</dbReference>
<dbReference type="InterPro" id="IPR050173">
    <property type="entry name" value="ABC_transporter_C-like"/>
</dbReference>
<organism evidence="15 16">
    <name type="scientific">Pseudocohnilembus persalinus</name>
    <name type="common">Ciliate</name>
    <dbReference type="NCBI Taxonomy" id="266149"/>
    <lineage>
        <taxon>Eukaryota</taxon>
        <taxon>Sar</taxon>
        <taxon>Alveolata</taxon>
        <taxon>Ciliophora</taxon>
        <taxon>Intramacronucleata</taxon>
        <taxon>Oligohymenophorea</taxon>
        <taxon>Scuticociliatia</taxon>
        <taxon>Philasterida</taxon>
        <taxon>Pseudocohnilembidae</taxon>
        <taxon>Pseudocohnilembus</taxon>
    </lineage>
</organism>
<evidence type="ECO:0000256" key="5">
    <source>
        <dbReference type="ARBA" id="ARBA00022692"/>
    </source>
</evidence>
<evidence type="ECO:0000256" key="6">
    <source>
        <dbReference type="ARBA" id="ARBA00022741"/>
    </source>
</evidence>
<feature type="compositionally biased region" description="Acidic residues" evidence="11">
    <location>
        <begin position="131"/>
        <end position="148"/>
    </location>
</feature>
<comment type="similarity">
    <text evidence="2">Belongs to the ABC transporter superfamily. ABCC family. Conjugate transporter (TC 3.A.1.208) subfamily.</text>
</comment>
<comment type="subcellular location">
    <subcellularLocation>
        <location evidence="1">Cell membrane</location>
        <topology evidence="1">Multi-pass membrane protein</topology>
    </subcellularLocation>
</comment>
<evidence type="ECO:0000259" key="14">
    <source>
        <dbReference type="PROSITE" id="PS50929"/>
    </source>
</evidence>
<dbReference type="AlphaFoldDB" id="A0A0V0QL65"/>
<evidence type="ECO:0000313" key="16">
    <source>
        <dbReference type="Proteomes" id="UP000054937"/>
    </source>
</evidence>
<dbReference type="InterPro" id="IPR044726">
    <property type="entry name" value="ABCC_6TM_D2"/>
</dbReference>
<evidence type="ECO:0000256" key="4">
    <source>
        <dbReference type="ARBA" id="ARBA00022475"/>
    </source>
</evidence>
<keyword evidence="8 12" id="KW-1133">Transmembrane helix</keyword>
<keyword evidence="9 12" id="KW-0472">Membrane</keyword>